<feature type="binding site" evidence="5">
    <location>
        <position position="199"/>
    </location>
    <ligand>
        <name>ATP</name>
        <dbReference type="ChEBI" id="CHEBI:30616"/>
    </ligand>
</feature>
<dbReference type="InterPro" id="IPR000850">
    <property type="entry name" value="Adenylat/UMP-CMP_kin"/>
</dbReference>
<comment type="subunit">
    <text evidence="5 7">Monomer.</text>
</comment>
<dbReference type="OrthoDB" id="9805030at2"/>
<dbReference type="Gene3D" id="3.40.50.300">
    <property type="entry name" value="P-loop containing nucleotide triphosphate hydrolases"/>
    <property type="match status" value="1"/>
</dbReference>
<keyword evidence="5 7" id="KW-0067">ATP-binding</keyword>
<dbReference type="InterPro" id="IPR006259">
    <property type="entry name" value="Adenyl_kin_sub"/>
</dbReference>
<dbReference type="GO" id="GO:0005737">
    <property type="term" value="C:cytoplasm"/>
    <property type="evidence" value="ECO:0007669"/>
    <property type="project" value="UniProtKB-SubCell"/>
</dbReference>
<feature type="domain" description="Adenylate kinase active site lid" evidence="8">
    <location>
        <begin position="127"/>
        <end position="162"/>
    </location>
</feature>
<gene>
    <name evidence="5" type="primary">adk</name>
    <name evidence="9" type="ORF">TheveDRAFT_0601</name>
</gene>
<evidence type="ECO:0000256" key="7">
    <source>
        <dbReference type="RuleBase" id="RU003331"/>
    </source>
</evidence>
<dbReference type="CDD" id="cd01428">
    <property type="entry name" value="ADK"/>
    <property type="match status" value="1"/>
</dbReference>
<feature type="binding site" evidence="5">
    <location>
        <begin position="136"/>
        <end position="137"/>
    </location>
    <ligand>
        <name>ATP</name>
        <dbReference type="ChEBI" id="CHEBI:30616"/>
    </ligand>
</feature>
<keyword evidence="2 5" id="KW-0545">Nucleotide biosynthesis</keyword>
<dbReference type="RefSeq" id="WP_006583253.1">
    <property type="nucleotide sequence ID" value="NZ_CM001377.1"/>
</dbReference>
<evidence type="ECO:0000256" key="2">
    <source>
        <dbReference type="ARBA" id="ARBA00022727"/>
    </source>
</evidence>
<dbReference type="Proteomes" id="UP000005730">
    <property type="component" value="Chromosome"/>
</dbReference>
<dbReference type="PANTHER" id="PTHR23359">
    <property type="entry name" value="NUCLEOTIDE KINASE"/>
    <property type="match status" value="1"/>
</dbReference>
<dbReference type="GO" id="GO:0004017">
    <property type="term" value="F:AMP kinase activity"/>
    <property type="evidence" value="ECO:0007669"/>
    <property type="project" value="UniProtKB-UniRule"/>
</dbReference>
<feature type="binding site" evidence="5">
    <location>
        <position position="36"/>
    </location>
    <ligand>
        <name>AMP</name>
        <dbReference type="ChEBI" id="CHEBI:456215"/>
    </ligand>
</feature>
<protein>
    <recommendedName>
        <fullName evidence="5 7">Adenylate kinase</fullName>
        <shortName evidence="5">AK</shortName>
        <ecNumber evidence="5 7">2.7.4.3</ecNumber>
    </recommendedName>
    <alternativeName>
        <fullName evidence="5">ATP-AMP transphosphorylase</fullName>
    </alternativeName>
    <alternativeName>
        <fullName evidence="5">ATP:AMP phosphotransferase</fullName>
    </alternativeName>
    <alternativeName>
        <fullName evidence="5">Adenylate monophosphate kinase</fullName>
    </alternativeName>
</protein>
<dbReference type="HAMAP" id="MF_00235">
    <property type="entry name" value="Adenylate_kinase_Adk"/>
    <property type="match status" value="1"/>
</dbReference>
<dbReference type="STRING" id="926567.TheveDRAFT_0601"/>
<name>H0UQT1_9BACT</name>
<dbReference type="NCBIfam" id="TIGR01351">
    <property type="entry name" value="adk"/>
    <property type="match status" value="1"/>
</dbReference>
<evidence type="ECO:0000256" key="3">
    <source>
        <dbReference type="ARBA" id="ARBA00022741"/>
    </source>
</evidence>
<dbReference type="GO" id="GO:0005524">
    <property type="term" value="F:ATP binding"/>
    <property type="evidence" value="ECO:0007669"/>
    <property type="project" value="UniProtKB-UniRule"/>
</dbReference>
<dbReference type="NCBIfam" id="NF001381">
    <property type="entry name" value="PRK00279.1-3"/>
    <property type="match status" value="1"/>
</dbReference>
<comment type="function">
    <text evidence="5">Catalyzes the reversible transfer of the terminal phosphate group between ATP and AMP. Plays an important role in cellular energy homeostasis and in adenine nucleotide metabolism.</text>
</comment>
<evidence type="ECO:0000313" key="10">
    <source>
        <dbReference type="Proteomes" id="UP000005730"/>
    </source>
</evidence>
<comment type="catalytic activity">
    <reaction evidence="5 7">
        <text>AMP + ATP = 2 ADP</text>
        <dbReference type="Rhea" id="RHEA:12973"/>
        <dbReference type="ChEBI" id="CHEBI:30616"/>
        <dbReference type="ChEBI" id="CHEBI:456215"/>
        <dbReference type="ChEBI" id="CHEBI:456216"/>
        <dbReference type="EC" id="2.7.4.3"/>
    </reaction>
</comment>
<feature type="binding site" evidence="5">
    <location>
        <position position="150"/>
    </location>
    <ligand>
        <name>Zn(2+)</name>
        <dbReference type="ChEBI" id="CHEBI:29105"/>
        <note>structural</note>
    </ligand>
</feature>
<keyword evidence="5" id="KW-0479">Metal-binding</keyword>
<sequence>MRVILLGPPGAGKGTQAAAVKERFQIPHISTGDMLREHVKEGTELGRKAKEYMDGGKLVPDDLIIAMMEDRLSKEDCAGGFLLDGFPRTLPQAEALDRLLSKMGIKLDGVVLLDVSDDVVVERLSGRRVCRSCGAIYHVSFHPSSRGDLCEACGGELYQRDDDREEVIRRRLKVYHEQTAPLESYYEGKGLLRRVSGEGATDAVLKVLQGN</sequence>
<dbReference type="AlphaFoldDB" id="H0UQT1"/>
<dbReference type="InterPro" id="IPR033690">
    <property type="entry name" value="Adenylat_kinase_CS"/>
</dbReference>
<feature type="binding site" evidence="5">
    <location>
        <position position="133"/>
    </location>
    <ligand>
        <name>Zn(2+)</name>
        <dbReference type="ChEBI" id="CHEBI:29105"/>
        <note>structural</note>
    </ligand>
</feature>
<dbReference type="FunFam" id="3.40.50.300:FF:000106">
    <property type="entry name" value="Adenylate kinase mitochondrial"/>
    <property type="match status" value="1"/>
</dbReference>
<feature type="binding site" evidence="5">
    <location>
        <position position="127"/>
    </location>
    <ligand>
        <name>ATP</name>
        <dbReference type="ChEBI" id="CHEBI:30616"/>
    </ligand>
</feature>
<dbReference type="InterPro" id="IPR007862">
    <property type="entry name" value="Adenylate_kinase_lid-dom"/>
</dbReference>
<feature type="binding site" evidence="5">
    <location>
        <position position="130"/>
    </location>
    <ligand>
        <name>Zn(2+)</name>
        <dbReference type="ChEBI" id="CHEBI:29105"/>
        <note>structural</note>
    </ligand>
</feature>
<feature type="binding site" evidence="5">
    <location>
        <position position="92"/>
    </location>
    <ligand>
        <name>AMP</name>
        <dbReference type="ChEBI" id="CHEBI:456215"/>
    </ligand>
</feature>
<keyword evidence="5" id="KW-0963">Cytoplasm</keyword>
<dbReference type="PROSITE" id="PS00113">
    <property type="entry name" value="ADENYLATE_KINASE"/>
    <property type="match status" value="1"/>
</dbReference>
<dbReference type="Pfam" id="PF05191">
    <property type="entry name" value="ADK_lid"/>
    <property type="match status" value="1"/>
</dbReference>
<evidence type="ECO:0000259" key="8">
    <source>
        <dbReference type="Pfam" id="PF05191"/>
    </source>
</evidence>
<comment type="pathway">
    <text evidence="5">Purine metabolism; AMP biosynthesis via salvage pathway; AMP from ADP: step 1/1.</text>
</comment>
<feature type="binding site" evidence="5">
    <location>
        <begin position="57"/>
        <end position="59"/>
    </location>
    <ligand>
        <name>AMP</name>
        <dbReference type="ChEBI" id="CHEBI:456215"/>
    </ligand>
</feature>
<dbReference type="NCBIfam" id="NF001380">
    <property type="entry name" value="PRK00279.1-2"/>
    <property type="match status" value="1"/>
</dbReference>
<keyword evidence="4 5" id="KW-0418">Kinase</keyword>
<comment type="domain">
    <text evidence="5">Consists of three domains, a large central CORE domain and two small peripheral domains, NMPbind and LID, which undergo movements during catalysis. The LID domain closes over the site of phosphoryl transfer upon ATP binding. Assembling and dissambling the active center during each catalytic cycle provides an effective means to prevent ATP hydrolysis. Some bacteria have evolved a zinc-coordinating structure that stabilizes the LID domain.</text>
</comment>
<dbReference type="GO" id="GO:0008270">
    <property type="term" value="F:zinc ion binding"/>
    <property type="evidence" value="ECO:0007669"/>
    <property type="project" value="UniProtKB-UniRule"/>
</dbReference>
<feature type="binding site" evidence="5">
    <location>
        <position position="31"/>
    </location>
    <ligand>
        <name>AMP</name>
        <dbReference type="ChEBI" id="CHEBI:456215"/>
    </ligand>
</feature>
<evidence type="ECO:0000256" key="1">
    <source>
        <dbReference type="ARBA" id="ARBA00022679"/>
    </source>
</evidence>
<dbReference type="EC" id="2.7.4.3" evidence="5 7"/>
<feature type="binding site" evidence="5">
    <location>
        <position position="160"/>
    </location>
    <ligand>
        <name>AMP</name>
        <dbReference type="ChEBI" id="CHEBI:456215"/>
    </ligand>
</feature>
<feature type="binding site" evidence="5">
    <location>
        <position position="153"/>
    </location>
    <ligand>
        <name>Zn(2+)</name>
        <dbReference type="ChEBI" id="CHEBI:29105"/>
        <note>structural</note>
    </ligand>
</feature>
<evidence type="ECO:0000256" key="5">
    <source>
        <dbReference type="HAMAP-Rule" id="MF_00235"/>
    </source>
</evidence>
<evidence type="ECO:0000256" key="4">
    <source>
        <dbReference type="ARBA" id="ARBA00022777"/>
    </source>
</evidence>
<dbReference type="GO" id="GO:0044209">
    <property type="term" value="P:AMP salvage"/>
    <property type="evidence" value="ECO:0007669"/>
    <property type="project" value="UniProtKB-UniRule"/>
</dbReference>
<dbReference type="Pfam" id="PF00406">
    <property type="entry name" value="ADK"/>
    <property type="match status" value="1"/>
</dbReference>
<feature type="binding site" evidence="5">
    <location>
        <begin position="10"/>
        <end position="15"/>
    </location>
    <ligand>
        <name>ATP</name>
        <dbReference type="ChEBI" id="CHEBI:30616"/>
    </ligand>
</feature>
<proteinExistence type="inferred from homology"/>
<feature type="binding site" evidence="5">
    <location>
        <begin position="85"/>
        <end position="88"/>
    </location>
    <ligand>
        <name>AMP</name>
        <dbReference type="ChEBI" id="CHEBI:456215"/>
    </ligand>
</feature>
<comment type="subcellular location">
    <subcellularLocation>
        <location evidence="5 7">Cytoplasm</location>
    </subcellularLocation>
</comment>
<keyword evidence="1 5" id="KW-0808">Transferase</keyword>
<keyword evidence="3 5" id="KW-0547">Nucleotide-binding</keyword>
<dbReference type="InterPro" id="IPR027417">
    <property type="entry name" value="P-loop_NTPase"/>
</dbReference>
<comment type="similarity">
    <text evidence="5 6">Belongs to the adenylate kinase family.</text>
</comment>
<keyword evidence="5" id="KW-0862">Zinc</keyword>
<evidence type="ECO:0000313" key="9">
    <source>
        <dbReference type="EMBL" id="EHM09760.1"/>
    </source>
</evidence>
<accession>H0UQT1</accession>
<dbReference type="NCBIfam" id="NF011100">
    <property type="entry name" value="PRK14527.1"/>
    <property type="match status" value="1"/>
</dbReference>
<feature type="region of interest" description="NMP" evidence="5">
    <location>
        <begin position="30"/>
        <end position="59"/>
    </location>
</feature>
<dbReference type="PRINTS" id="PR00094">
    <property type="entry name" value="ADENYLTKNASE"/>
</dbReference>
<dbReference type="UniPathway" id="UPA00588">
    <property type="reaction ID" value="UER00649"/>
</dbReference>
<dbReference type="SUPFAM" id="SSF52540">
    <property type="entry name" value="P-loop containing nucleoside triphosphate hydrolases"/>
    <property type="match status" value="1"/>
</dbReference>
<keyword evidence="10" id="KW-1185">Reference proteome</keyword>
<organism evidence="9 10">
    <name type="scientific">Thermanaerovibrio velox DSM 12556</name>
    <dbReference type="NCBI Taxonomy" id="926567"/>
    <lineage>
        <taxon>Bacteria</taxon>
        <taxon>Thermotogati</taxon>
        <taxon>Synergistota</taxon>
        <taxon>Synergistia</taxon>
        <taxon>Synergistales</taxon>
        <taxon>Synergistaceae</taxon>
        <taxon>Thermanaerovibrio</taxon>
    </lineage>
</organism>
<dbReference type="eggNOG" id="COG0563">
    <property type="taxonomic scope" value="Bacteria"/>
</dbReference>
<dbReference type="HOGENOM" id="CLU_032354_1_2_0"/>
<feature type="region of interest" description="LID" evidence="5">
    <location>
        <begin position="126"/>
        <end position="163"/>
    </location>
</feature>
<reference evidence="9 10" key="1">
    <citation type="submission" date="2011-10" db="EMBL/GenBank/DDBJ databases">
        <title>The Noncontiguous Finished genome of Thermanaerovibrio velox DSM 12556.</title>
        <authorList>
            <consortium name="US DOE Joint Genome Institute (JGI-PGF)"/>
            <person name="Lucas S."/>
            <person name="Copeland A."/>
            <person name="Lapidus A."/>
            <person name="Glavina del Rio T."/>
            <person name="Dalin E."/>
            <person name="Tice H."/>
            <person name="Bruce D."/>
            <person name="Goodwin L."/>
            <person name="Pitluck S."/>
            <person name="Peters L."/>
            <person name="Mikhailova N."/>
            <person name="Teshima H."/>
            <person name="Kyrpides N."/>
            <person name="Mavromatis K."/>
            <person name="Ivanova N."/>
            <person name="Markowitz V."/>
            <person name="Cheng J.-F."/>
            <person name="Hugenholtz P."/>
            <person name="Woyke T."/>
            <person name="Wu D."/>
            <person name="Spring S."/>
            <person name="Brambilla E.-M."/>
            <person name="Klenk H.-P."/>
            <person name="Eisen J.A."/>
        </authorList>
    </citation>
    <scope>NUCLEOTIDE SEQUENCE [LARGE SCALE GENOMIC DNA]</scope>
    <source>
        <strain evidence="9 10">DSM 12556</strain>
    </source>
</reference>
<evidence type="ECO:0000256" key="6">
    <source>
        <dbReference type="RuleBase" id="RU003330"/>
    </source>
</evidence>
<feature type="binding site" evidence="5">
    <location>
        <position position="171"/>
    </location>
    <ligand>
        <name>AMP</name>
        <dbReference type="ChEBI" id="CHEBI:456215"/>
    </ligand>
</feature>
<dbReference type="EMBL" id="CM001377">
    <property type="protein sequence ID" value="EHM09760.1"/>
    <property type="molecule type" value="Genomic_DNA"/>
</dbReference>